<dbReference type="InterPro" id="IPR016795">
    <property type="entry name" value="UCP021697"/>
</dbReference>
<accession>A0A1Q2HXW3</accession>
<organism evidence="2 3">
    <name type="scientific">Corynebacterium glaucum</name>
    <dbReference type="NCBI Taxonomy" id="187491"/>
    <lineage>
        <taxon>Bacteria</taxon>
        <taxon>Bacillati</taxon>
        <taxon>Actinomycetota</taxon>
        <taxon>Actinomycetes</taxon>
        <taxon>Mycobacteriales</taxon>
        <taxon>Corynebacteriaceae</taxon>
        <taxon>Corynebacterium</taxon>
    </lineage>
</organism>
<reference evidence="2 3" key="1">
    <citation type="submission" date="2016-12" db="EMBL/GenBank/DDBJ databases">
        <authorList>
            <person name="Song W.-J."/>
            <person name="Kurnit D.M."/>
        </authorList>
    </citation>
    <scope>NUCLEOTIDE SEQUENCE [LARGE SCALE GENOMIC DNA]</scope>
    <source>
        <strain evidence="2 3">DSM 30827</strain>
    </source>
</reference>
<dbReference type="Proteomes" id="UP000217209">
    <property type="component" value="Chromosome"/>
</dbReference>
<evidence type="ECO:0000313" key="3">
    <source>
        <dbReference type="Proteomes" id="UP000217209"/>
    </source>
</evidence>
<dbReference type="KEGG" id="cgv:CGLAU_08650"/>
<dbReference type="EMBL" id="CP019688">
    <property type="protein sequence ID" value="AQQ15685.1"/>
    <property type="molecule type" value="Genomic_DNA"/>
</dbReference>
<keyword evidence="1" id="KW-0812">Transmembrane</keyword>
<dbReference type="PANTHER" id="PTHR36115:SF6">
    <property type="entry name" value="PROLINE-RICH ANTIGEN HOMOLOG"/>
    <property type="match status" value="1"/>
</dbReference>
<dbReference type="PANTHER" id="PTHR36115">
    <property type="entry name" value="PROLINE-RICH ANTIGEN HOMOLOG-RELATED"/>
    <property type="match status" value="1"/>
</dbReference>
<feature type="transmembrane region" description="Helical" evidence="1">
    <location>
        <begin position="52"/>
        <end position="73"/>
    </location>
</feature>
<dbReference type="InterPro" id="IPR051791">
    <property type="entry name" value="Pra-immunoreactive"/>
</dbReference>
<feature type="transmembrane region" description="Helical" evidence="1">
    <location>
        <begin position="79"/>
        <end position="99"/>
    </location>
</feature>
<dbReference type="RefSeq" id="WP_095660342.1">
    <property type="nucleotide sequence ID" value="NZ_CP019688.1"/>
</dbReference>
<keyword evidence="3" id="KW-1185">Reference proteome</keyword>
<keyword evidence="1" id="KW-0472">Membrane</keyword>
<protein>
    <submittedName>
        <fullName evidence="2">RDD family protein</fullName>
    </submittedName>
</protein>
<gene>
    <name evidence="2" type="ORF">CGLAU_08650</name>
</gene>
<evidence type="ECO:0000313" key="2">
    <source>
        <dbReference type="EMBL" id="AQQ15685.1"/>
    </source>
</evidence>
<dbReference type="PIRSF" id="PIRSF021697">
    <property type="entry name" value="UCP021697"/>
    <property type="match status" value="1"/>
</dbReference>
<dbReference type="OrthoDB" id="5187110at2"/>
<name>A0A1Q2HXW3_9CORY</name>
<keyword evidence="1" id="KW-1133">Transmembrane helix</keyword>
<dbReference type="AlphaFoldDB" id="A0A1Q2HXW3"/>
<sequence>MAEDKTNRANWTNGPEIPNQFDGYDPIPGYPGEFLGMPEAGSGSQASVARRMVGVLIDWVICLAAATMLTMYTDKLGDTATLTLLLWVLLGIFTGWLFARTPGMAMLGMGVARVDTEAHVGLWRAAVRTLLTAFILPAAMVDADGRGMHDRATNTTVINT</sequence>
<proteinExistence type="predicted"/>
<evidence type="ECO:0000256" key="1">
    <source>
        <dbReference type="SAM" id="Phobius"/>
    </source>
</evidence>